<dbReference type="GO" id="GO:0003964">
    <property type="term" value="F:RNA-directed DNA polymerase activity"/>
    <property type="evidence" value="ECO:0007669"/>
    <property type="project" value="UniProtKB-KW"/>
</dbReference>
<protein>
    <submittedName>
        <fullName evidence="2">RNA-directed DNA polymerase, eukaryota, reverse transcriptase zinc-binding domain protein</fullName>
    </submittedName>
</protein>
<name>A0A6L2LVC5_TANCI</name>
<evidence type="ECO:0000313" key="2">
    <source>
        <dbReference type="EMBL" id="GEU64927.1"/>
    </source>
</evidence>
<feature type="transmembrane region" description="Helical" evidence="1">
    <location>
        <begin position="289"/>
        <end position="312"/>
    </location>
</feature>
<accession>A0A6L2LVC5</accession>
<organism evidence="2">
    <name type="scientific">Tanacetum cinerariifolium</name>
    <name type="common">Dalmatian daisy</name>
    <name type="synonym">Chrysanthemum cinerariifolium</name>
    <dbReference type="NCBI Taxonomy" id="118510"/>
    <lineage>
        <taxon>Eukaryota</taxon>
        <taxon>Viridiplantae</taxon>
        <taxon>Streptophyta</taxon>
        <taxon>Embryophyta</taxon>
        <taxon>Tracheophyta</taxon>
        <taxon>Spermatophyta</taxon>
        <taxon>Magnoliopsida</taxon>
        <taxon>eudicotyledons</taxon>
        <taxon>Gunneridae</taxon>
        <taxon>Pentapetalae</taxon>
        <taxon>asterids</taxon>
        <taxon>campanulids</taxon>
        <taxon>Asterales</taxon>
        <taxon>Asteraceae</taxon>
        <taxon>Asteroideae</taxon>
        <taxon>Anthemideae</taxon>
        <taxon>Anthemidinae</taxon>
        <taxon>Tanacetum</taxon>
    </lineage>
</organism>
<keyword evidence="2" id="KW-0548">Nucleotidyltransferase</keyword>
<proteinExistence type="predicted"/>
<keyword evidence="1" id="KW-0472">Membrane</keyword>
<keyword evidence="1" id="KW-0812">Transmembrane</keyword>
<reference evidence="2" key="1">
    <citation type="journal article" date="2019" name="Sci. Rep.">
        <title>Draft genome of Tanacetum cinerariifolium, the natural source of mosquito coil.</title>
        <authorList>
            <person name="Yamashiro T."/>
            <person name="Shiraishi A."/>
            <person name="Satake H."/>
            <person name="Nakayama K."/>
        </authorList>
    </citation>
    <scope>NUCLEOTIDE SEQUENCE</scope>
</reference>
<evidence type="ECO:0000256" key="1">
    <source>
        <dbReference type="SAM" id="Phobius"/>
    </source>
</evidence>
<dbReference type="EMBL" id="BKCJ010005103">
    <property type="protein sequence ID" value="GEU64927.1"/>
    <property type="molecule type" value="Genomic_DNA"/>
</dbReference>
<dbReference type="AlphaFoldDB" id="A0A6L2LVC5"/>
<keyword evidence="1" id="KW-1133">Transmembrane helix</keyword>
<sequence length="353" mass="40021">MESMDLVQKARVKWEVEGDENSKFFHDLTKSRRKSQMDHGIMHEGAWISEPKDIKEDLLKHDIQEFVVNLFSTGTFSQGSNYFFITLIPKGGHEDTKKFSWFKWENILASLDKGGLSVGSLKAFNKALLLKWRWRLFQNLNALWVHVVKAIHGDAACVDLRGCQTNGVWASIVGMINHLHSSGIVSLNSIHFKVGNDSSIRFWKDTWPITMGRTKTEFDKLILDIASLKSDEIVDSDSCIWSLSHDDTFLVNKVGKHINERSFPMLSPSTRLDLDSISCMVCNGLLNQMRILCSLVTWLLLFGVLLDLGLAFRSQSFACVKTGTFGLIRDTLLRTSSLVRDHLRGYLLDPLAL</sequence>
<keyword evidence="2" id="KW-0808">Transferase</keyword>
<gene>
    <name evidence="2" type="ORF">Tci_036905</name>
</gene>
<comment type="caution">
    <text evidence="2">The sequence shown here is derived from an EMBL/GenBank/DDBJ whole genome shotgun (WGS) entry which is preliminary data.</text>
</comment>
<keyword evidence="2" id="KW-0695">RNA-directed DNA polymerase</keyword>